<dbReference type="GO" id="GO:0046872">
    <property type="term" value="F:metal ion binding"/>
    <property type="evidence" value="ECO:0007669"/>
    <property type="project" value="UniProtKB-KW"/>
</dbReference>
<evidence type="ECO:0000256" key="1">
    <source>
        <dbReference type="ARBA" id="ARBA00022729"/>
    </source>
</evidence>
<accession>A0A4R2C1U7</accession>
<dbReference type="SUPFAM" id="SSF53850">
    <property type="entry name" value="Periplasmic binding protein-like II"/>
    <property type="match status" value="1"/>
</dbReference>
<dbReference type="CDD" id="cd13547">
    <property type="entry name" value="PBP2_Fbp_like_2"/>
    <property type="match status" value="1"/>
</dbReference>
<dbReference type="InterPro" id="IPR026045">
    <property type="entry name" value="Ferric-bd"/>
</dbReference>
<dbReference type="Gene3D" id="3.40.190.10">
    <property type="entry name" value="Periplasmic binding protein-like II"/>
    <property type="match status" value="2"/>
</dbReference>
<reference evidence="5 6" key="1">
    <citation type="submission" date="2019-03" db="EMBL/GenBank/DDBJ databases">
        <title>Genomic Encyclopedia of Type Strains, Phase IV (KMG-IV): sequencing the most valuable type-strain genomes for metagenomic binning, comparative biology and taxonomic classification.</title>
        <authorList>
            <person name="Goeker M."/>
        </authorList>
    </citation>
    <scope>NUCLEOTIDE SEQUENCE [LARGE SCALE GENOMIC DNA]</scope>
    <source>
        <strain evidence="5 6">DSM 18401</strain>
    </source>
</reference>
<evidence type="ECO:0000256" key="4">
    <source>
        <dbReference type="SAM" id="SignalP"/>
    </source>
</evidence>
<dbReference type="Pfam" id="PF01547">
    <property type="entry name" value="SBP_bac_1"/>
    <property type="match status" value="1"/>
</dbReference>
<keyword evidence="2" id="KW-0574">Periplasm</keyword>
<sequence>MWKKTLALSLTSWMLASVAAQAEPGGTITLYTSQPNAQVTAALDGFAKVHPKVKVEIFRSGTTEIMTKLQAETTAGNAKADVVLLADEVSMSQLKKAGMLLPYAEAKVDGLPKALIDADKTFFGTRLITTGLIYNTNLVKTPPSSWAEMSKPEIAAKTILPSPLYSGAAAMNVGTLVQQPEFGWKYYEALADNKAVAANGNGAVMEAVARGEKAYGIIIDYMAFSAKAKGSPVDFVFPKEGVTVMSQPVAILKSSQNQEAAKAFVDWQLSEPAQKMAVSQGYYPAVSSIEQPKGYPPLGSVKLMQVDLNILLEKDEANKRQFSEHFGG</sequence>
<dbReference type="PIRSF" id="PIRSF002825">
    <property type="entry name" value="CfbpA"/>
    <property type="match status" value="1"/>
</dbReference>
<dbReference type="RefSeq" id="WP_133036926.1">
    <property type="nucleotide sequence ID" value="NZ_BAABEI010000002.1"/>
</dbReference>
<feature type="signal peptide" evidence="4">
    <location>
        <begin position="1"/>
        <end position="22"/>
    </location>
</feature>
<dbReference type="Proteomes" id="UP000295351">
    <property type="component" value="Unassembled WGS sequence"/>
</dbReference>
<evidence type="ECO:0000313" key="6">
    <source>
        <dbReference type="Proteomes" id="UP000295351"/>
    </source>
</evidence>
<keyword evidence="3" id="KW-0408">Iron</keyword>
<name>A0A4R2C1U7_SHIGR</name>
<dbReference type="PANTHER" id="PTHR30006:SF2">
    <property type="entry name" value="ABC TRANSPORTER SUBSTRATE-BINDING PROTEIN"/>
    <property type="match status" value="1"/>
</dbReference>
<feature type="chain" id="PRO_5020943638" evidence="4">
    <location>
        <begin position="23"/>
        <end position="328"/>
    </location>
</feature>
<dbReference type="GO" id="GO:0030976">
    <property type="term" value="F:thiamine pyrophosphate binding"/>
    <property type="evidence" value="ECO:0007669"/>
    <property type="project" value="TreeGrafter"/>
</dbReference>
<dbReference type="EMBL" id="SLVX01000040">
    <property type="protein sequence ID" value="TCN33523.1"/>
    <property type="molecule type" value="Genomic_DNA"/>
</dbReference>
<dbReference type="GO" id="GO:0030288">
    <property type="term" value="C:outer membrane-bounded periplasmic space"/>
    <property type="evidence" value="ECO:0007669"/>
    <property type="project" value="TreeGrafter"/>
</dbReference>
<keyword evidence="1 4" id="KW-0732">Signal</keyword>
<dbReference type="InterPro" id="IPR006059">
    <property type="entry name" value="SBP"/>
</dbReference>
<dbReference type="GO" id="GO:0015888">
    <property type="term" value="P:thiamine transport"/>
    <property type="evidence" value="ECO:0007669"/>
    <property type="project" value="TreeGrafter"/>
</dbReference>
<dbReference type="PANTHER" id="PTHR30006">
    <property type="entry name" value="THIAMINE-BINDING PERIPLASMIC PROTEIN-RELATED"/>
    <property type="match status" value="1"/>
</dbReference>
<feature type="binding site" evidence="3">
    <location>
        <position position="221"/>
    </location>
    <ligand>
        <name>Fe cation</name>
        <dbReference type="ChEBI" id="CHEBI:24875"/>
    </ligand>
</feature>
<comment type="caution">
    <text evidence="5">The sequence shown here is derived from an EMBL/GenBank/DDBJ whole genome shotgun (WGS) entry which is preliminary data.</text>
</comment>
<organism evidence="5 6">
    <name type="scientific">Shinella granuli</name>
    <dbReference type="NCBI Taxonomy" id="323621"/>
    <lineage>
        <taxon>Bacteria</taxon>
        <taxon>Pseudomonadati</taxon>
        <taxon>Pseudomonadota</taxon>
        <taxon>Alphaproteobacteria</taxon>
        <taxon>Hyphomicrobiales</taxon>
        <taxon>Rhizobiaceae</taxon>
        <taxon>Shinella</taxon>
    </lineage>
</organism>
<evidence type="ECO:0000256" key="2">
    <source>
        <dbReference type="ARBA" id="ARBA00022764"/>
    </source>
</evidence>
<evidence type="ECO:0000256" key="3">
    <source>
        <dbReference type="PIRSR" id="PIRSR002825-1"/>
    </source>
</evidence>
<evidence type="ECO:0000313" key="5">
    <source>
        <dbReference type="EMBL" id="TCN33523.1"/>
    </source>
</evidence>
<keyword evidence="3" id="KW-0479">Metal-binding</keyword>
<gene>
    <name evidence="5" type="ORF">EV665_1407</name>
</gene>
<protein>
    <submittedName>
        <fullName evidence="5">Iron(III) transport system substrate-binding protein</fullName>
    </submittedName>
</protein>
<keyword evidence="6" id="KW-1185">Reference proteome</keyword>
<dbReference type="GO" id="GO:0030975">
    <property type="term" value="F:thiamine binding"/>
    <property type="evidence" value="ECO:0007669"/>
    <property type="project" value="TreeGrafter"/>
</dbReference>
<proteinExistence type="predicted"/>
<dbReference type="AlphaFoldDB" id="A0A4R2C1U7"/>